<accession>A0A8S2VLN6</accession>
<organism evidence="2 3">
    <name type="scientific">Rotaria magnacalcarata</name>
    <dbReference type="NCBI Taxonomy" id="392030"/>
    <lineage>
        <taxon>Eukaryota</taxon>
        <taxon>Metazoa</taxon>
        <taxon>Spiralia</taxon>
        <taxon>Gnathifera</taxon>
        <taxon>Rotifera</taxon>
        <taxon>Eurotatoria</taxon>
        <taxon>Bdelloidea</taxon>
        <taxon>Philodinida</taxon>
        <taxon>Philodinidae</taxon>
        <taxon>Rotaria</taxon>
    </lineage>
</organism>
<reference evidence="2" key="1">
    <citation type="submission" date="2021-02" db="EMBL/GenBank/DDBJ databases">
        <authorList>
            <person name="Nowell W R."/>
        </authorList>
    </citation>
    <scope>NUCLEOTIDE SEQUENCE</scope>
</reference>
<dbReference type="InterPro" id="IPR036425">
    <property type="entry name" value="MoaB/Mog-like_dom_sf"/>
</dbReference>
<comment type="caution">
    <text evidence="2">The sequence shown here is derived from an EMBL/GenBank/DDBJ whole genome shotgun (WGS) entry which is preliminary data.</text>
</comment>
<dbReference type="Proteomes" id="UP000681720">
    <property type="component" value="Unassembled WGS sequence"/>
</dbReference>
<name>A0A8S2VLN6_9BILA</name>
<dbReference type="AlphaFoldDB" id="A0A8S2VLN6"/>
<evidence type="ECO:0000313" key="2">
    <source>
        <dbReference type="EMBL" id="CAF4406443.1"/>
    </source>
</evidence>
<dbReference type="GO" id="GO:0006777">
    <property type="term" value="P:Mo-molybdopterin cofactor biosynthetic process"/>
    <property type="evidence" value="ECO:0007669"/>
    <property type="project" value="InterPro"/>
</dbReference>
<evidence type="ECO:0000313" key="3">
    <source>
        <dbReference type="Proteomes" id="UP000681720"/>
    </source>
</evidence>
<proteinExistence type="predicted"/>
<dbReference type="EMBL" id="CAJOBJ010058213">
    <property type="protein sequence ID" value="CAF4406443.1"/>
    <property type="molecule type" value="Genomic_DNA"/>
</dbReference>
<dbReference type="PROSITE" id="PS01078">
    <property type="entry name" value="MOCF_BIOSYNTHESIS_1"/>
    <property type="match status" value="1"/>
</dbReference>
<dbReference type="Gene3D" id="3.40.980.10">
    <property type="entry name" value="MoaB/Mog-like domain"/>
    <property type="match status" value="1"/>
</dbReference>
<dbReference type="SUPFAM" id="SSF53218">
    <property type="entry name" value="Molybdenum cofactor biosynthesis proteins"/>
    <property type="match status" value="1"/>
</dbReference>
<dbReference type="InterPro" id="IPR008284">
    <property type="entry name" value="MoCF_biosynth_CS"/>
</dbReference>
<dbReference type="GO" id="GO:0061599">
    <property type="term" value="F:molybdopterin molybdotransferase activity"/>
    <property type="evidence" value="ECO:0007669"/>
    <property type="project" value="UniProtKB-EC"/>
</dbReference>
<dbReference type="EC" id="2.10.1.1" evidence="1"/>
<protein>
    <recommendedName>
        <fullName evidence="1">molybdopterin molybdotransferase</fullName>
        <ecNumber evidence="1">2.10.1.1</ecNumber>
    </recommendedName>
</protein>
<sequence>MRSIFFSTNRGAELQRHNRSDSELKQQHEILLSTLLLEQQLHSTASNENKRRVNEETLLKLCDEIRPNLILTTGGTGISSDDITPEVFFIE</sequence>
<gene>
    <name evidence="2" type="ORF">GIL414_LOCUS30402</name>
</gene>
<evidence type="ECO:0000256" key="1">
    <source>
        <dbReference type="ARBA" id="ARBA00013269"/>
    </source>
</evidence>